<gene>
    <name evidence="2" type="ORF">GKZ57_08115</name>
</gene>
<reference evidence="2 3" key="1">
    <citation type="submission" date="2019-11" db="EMBL/GenBank/DDBJ databases">
        <title>Draft genome sequence of Blautia luti DSM 14534T, isolated from human stool.</title>
        <authorList>
            <person name="Ortiz R."/>
            <person name="Melis-Arcos F."/>
            <person name="Covarrubias P."/>
            <person name="Cardenas J.P."/>
            <person name="Perez-Donoso J."/>
            <person name="Almonacid D."/>
        </authorList>
    </citation>
    <scope>NUCLEOTIDE SEQUENCE [LARGE SCALE GENOMIC DNA]</scope>
    <source>
        <strain evidence="2 3">DSM 14534</strain>
    </source>
</reference>
<dbReference type="AlphaFoldDB" id="A0A844GGQ5"/>
<accession>A0A844GGQ5</accession>
<sequence length="46" mass="5280">MAKNYEGRKENGEGNVRKLPSGKYECVVQSKYINPKTGKPKRIKRV</sequence>
<comment type="caution">
    <text evidence="2">The sequence shown here is derived from an EMBL/GenBank/DDBJ whole genome shotgun (WGS) entry which is preliminary data.</text>
</comment>
<feature type="compositionally biased region" description="Basic and acidic residues" evidence="1">
    <location>
        <begin position="1"/>
        <end position="16"/>
    </location>
</feature>
<dbReference type="Proteomes" id="UP000437824">
    <property type="component" value="Unassembled WGS sequence"/>
</dbReference>
<dbReference type="RefSeq" id="WP_154780250.1">
    <property type="nucleotide sequence ID" value="NZ_WMBC01000005.1"/>
</dbReference>
<protein>
    <submittedName>
        <fullName evidence="2">Uncharacterized protein</fullName>
    </submittedName>
</protein>
<dbReference type="EMBL" id="WMBC01000005">
    <property type="protein sequence ID" value="MTD61233.1"/>
    <property type="molecule type" value="Genomic_DNA"/>
</dbReference>
<feature type="region of interest" description="Disordered" evidence="1">
    <location>
        <begin position="1"/>
        <end position="20"/>
    </location>
</feature>
<proteinExistence type="predicted"/>
<evidence type="ECO:0000313" key="3">
    <source>
        <dbReference type="Proteomes" id="UP000437824"/>
    </source>
</evidence>
<organism evidence="2 3">
    <name type="scientific">Blautia luti DSM 14534 = JCM 17040</name>
    <dbReference type="NCBI Taxonomy" id="649762"/>
    <lineage>
        <taxon>Bacteria</taxon>
        <taxon>Bacillati</taxon>
        <taxon>Bacillota</taxon>
        <taxon>Clostridia</taxon>
        <taxon>Lachnospirales</taxon>
        <taxon>Lachnospiraceae</taxon>
        <taxon>Blautia</taxon>
    </lineage>
</organism>
<evidence type="ECO:0000256" key="1">
    <source>
        <dbReference type="SAM" id="MobiDB-lite"/>
    </source>
</evidence>
<name>A0A844GGQ5_9FIRM</name>
<evidence type="ECO:0000313" key="2">
    <source>
        <dbReference type="EMBL" id="MTD61233.1"/>
    </source>
</evidence>